<evidence type="ECO:0000256" key="2">
    <source>
        <dbReference type="ARBA" id="ARBA00022475"/>
    </source>
</evidence>
<name>A0A1H3MV76_9BACI</name>
<dbReference type="SUPFAM" id="SSF58104">
    <property type="entry name" value="Methyl-accepting chemotaxis protein (MCP) signaling domain"/>
    <property type="match status" value="1"/>
</dbReference>
<dbReference type="Gene3D" id="6.10.340.10">
    <property type="match status" value="1"/>
</dbReference>
<dbReference type="Proteomes" id="UP000198935">
    <property type="component" value="Unassembled WGS sequence"/>
</dbReference>
<keyword evidence="7" id="KW-0812">Transmembrane</keyword>
<gene>
    <name evidence="10" type="ORF">SAMN05421736_103347</name>
</gene>
<dbReference type="InterPro" id="IPR004089">
    <property type="entry name" value="MCPsignal_dom"/>
</dbReference>
<proteinExistence type="inferred from homology"/>
<evidence type="ECO:0000256" key="5">
    <source>
        <dbReference type="ARBA" id="ARBA00029447"/>
    </source>
</evidence>
<keyword evidence="4 6" id="KW-0807">Transducer</keyword>
<evidence type="ECO:0000256" key="7">
    <source>
        <dbReference type="SAM" id="Phobius"/>
    </source>
</evidence>
<dbReference type="STRING" id="1503961.SAMN05421736_103347"/>
<protein>
    <submittedName>
        <fullName evidence="10">Methyl-accepting chemotaxis protein</fullName>
    </submittedName>
</protein>
<sequence length="678" mass="73972">MQNKRSKKHSSIKIKLILVPLAVVFAAIFAIGYISSWFIKDSLLDQMRTDGIKLASQLVERADDNAVSLTTINELLEDKIRTVGKMVLGNQDDLNDDVLKNIAEDTGVDEIFWYNPQGEIVYSTIADYVGWQAPAGHPVGDFIHGSDEELMEEIRKDSESDDHYKYGSLRSEGGNVVQIGMRANEVEALTEKFSYQHLVEELAAEDTIIYTAVVNDDFQFIAHNDAEEIGATVSDVELQRAVQNKAAISQESFYSKENRQVYDILIPMTTDGEAAVSLKIGLSVEEVYAAINRNNMIITISGAVAFLLLSLLLWNTANDAIKTIHLLRASFGKMASGDFLEKTADKQLARTDEFGQIFRAVEAMRTAIIGIVKSIGDTSEQVAAASEQLTATSQQTARTADEVTKAIEGIASGASDQARDTEQGTKHIVHLGSLIDLNQKNVTQMNQAIQQVNQLKDEGFEVLRGLVKETNGSNEAMESIDAIILDTNTSVEKIGAASEMIDSISEQTNLLALNAAIEAARAGEHGRGFAVVADEVRKLAEQSGTFTKEISHIIEELTKKTNEAVSTIGTVREIVASQSKSVDSTSNKFFGIAEAIDQAKKLILEINASGQTMDDKKNEIIGVIENLSAISEENAASTEETLASVEEQTGSIEEIANASETLAILAQEMQNSIQKFKY</sequence>
<dbReference type="Gene3D" id="1.10.287.950">
    <property type="entry name" value="Methyl-accepting chemotaxis protein"/>
    <property type="match status" value="1"/>
</dbReference>
<dbReference type="PROSITE" id="PS50111">
    <property type="entry name" value="CHEMOTAXIS_TRANSDUC_2"/>
    <property type="match status" value="1"/>
</dbReference>
<dbReference type="SUPFAM" id="SSF103190">
    <property type="entry name" value="Sensory domain-like"/>
    <property type="match status" value="1"/>
</dbReference>
<keyword evidence="2" id="KW-1003">Cell membrane</keyword>
<dbReference type="PANTHER" id="PTHR32089">
    <property type="entry name" value="METHYL-ACCEPTING CHEMOTAXIS PROTEIN MCPB"/>
    <property type="match status" value="1"/>
</dbReference>
<dbReference type="AlphaFoldDB" id="A0A1H3MV76"/>
<dbReference type="InterPro" id="IPR029151">
    <property type="entry name" value="Sensor-like_sf"/>
</dbReference>
<dbReference type="PROSITE" id="PS50885">
    <property type="entry name" value="HAMP"/>
    <property type="match status" value="1"/>
</dbReference>
<evidence type="ECO:0000256" key="3">
    <source>
        <dbReference type="ARBA" id="ARBA00023136"/>
    </source>
</evidence>
<dbReference type="OrthoDB" id="243053at2"/>
<keyword evidence="3 7" id="KW-0472">Membrane</keyword>
<comment type="subcellular location">
    <subcellularLocation>
        <location evidence="1">Cell membrane</location>
    </subcellularLocation>
</comment>
<dbReference type="Pfam" id="PF00015">
    <property type="entry name" value="MCPsignal"/>
    <property type="match status" value="1"/>
</dbReference>
<evidence type="ECO:0000256" key="1">
    <source>
        <dbReference type="ARBA" id="ARBA00004236"/>
    </source>
</evidence>
<comment type="similarity">
    <text evidence="5">Belongs to the methyl-accepting chemotaxis (MCP) protein family.</text>
</comment>
<keyword evidence="7" id="KW-1133">Transmembrane helix</keyword>
<dbReference type="SMART" id="SM00283">
    <property type="entry name" value="MA"/>
    <property type="match status" value="1"/>
</dbReference>
<dbReference type="GO" id="GO:0007165">
    <property type="term" value="P:signal transduction"/>
    <property type="evidence" value="ECO:0007669"/>
    <property type="project" value="UniProtKB-KW"/>
</dbReference>
<evidence type="ECO:0000256" key="4">
    <source>
        <dbReference type="ARBA" id="ARBA00023224"/>
    </source>
</evidence>
<feature type="domain" description="Methyl-accepting transducer" evidence="8">
    <location>
        <begin position="392"/>
        <end position="649"/>
    </location>
</feature>
<evidence type="ECO:0000313" key="11">
    <source>
        <dbReference type="Proteomes" id="UP000198935"/>
    </source>
</evidence>
<evidence type="ECO:0000259" key="9">
    <source>
        <dbReference type="PROSITE" id="PS50885"/>
    </source>
</evidence>
<feature type="domain" description="HAMP" evidence="9">
    <location>
        <begin position="318"/>
        <end position="373"/>
    </location>
</feature>
<reference evidence="11" key="1">
    <citation type="submission" date="2016-10" db="EMBL/GenBank/DDBJ databases">
        <authorList>
            <person name="Varghese N."/>
            <person name="Submissions S."/>
        </authorList>
    </citation>
    <scope>NUCLEOTIDE SEQUENCE [LARGE SCALE GENOMIC DNA]</scope>
    <source>
        <strain evidence="11">SP</strain>
    </source>
</reference>
<organism evidence="10 11">
    <name type="scientific">Evansella caseinilytica</name>
    <dbReference type="NCBI Taxonomy" id="1503961"/>
    <lineage>
        <taxon>Bacteria</taxon>
        <taxon>Bacillati</taxon>
        <taxon>Bacillota</taxon>
        <taxon>Bacilli</taxon>
        <taxon>Bacillales</taxon>
        <taxon>Bacillaceae</taxon>
        <taxon>Evansella</taxon>
    </lineage>
</organism>
<feature type="transmembrane region" description="Helical" evidence="7">
    <location>
        <begin position="16"/>
        <end position="39"/>
    </location>
</feature>
<dbReference type="GO" id="GO:0005886">
    <property type="term" value="C:plasma membrane"/>
    <property type="evidence" value="ECO:0007669"/>
    <property type="project" value="UniProtKB-SubCell"/>
</dbReference>
<dbReference type="EMBL" id="FNPI01000003">
    <property type="protein sequence ID" value="SDY80404.1"/>
    <property type="molecule type" value="Genomic_DNA"/>
</dbReference>
<keyword evidence="11" id="KW-1185">Reference proteome</keyword>
<accession>A0A1H3MV76</accession>
<dbReference type="InterPro" id="IPR003660">
    <property type="entry name" value="HAMP_dom"/>
</dbReference>
<dbReference type="PANTHER" id="PTHR32089:SF112">
    <property type="entry name" value="LYSOZYME-LIKE PROTEIN-RELATED"/>
    <property type="match status" value="1"/>
</dbReference>
<evidence type="ECO:0000259" key="8">
    <source>
        <dbReference type="PROSITE" id="PS50111"/>
    </source>
</evidence>
<evidence type="ECO:0000256" key="6">
    <source>
        <dbReference type="PROSITE-ProRule" id="PRU00284"/>
    </source>
</evidence>
<evidence type="ECO:0000313" key="10">
    <source>
        <dbReference type="EMBL" id="SDY80404.1"/>
    </source>
</evidence>